<dbReference type="InterPro" id="IPR036188">
    <property type="entry name" value="FAD/NAD-bd_sf"/>
</dbReference>
<protein>
    <submittedName>
        <fullName evidence="4">Monooxygenase</fullName>
    </submittedName>
</protein>
<evidence type="ECO:0000313" key="5">
    <source>
        <dbReference type="Proteomes" id="UP000610966"/>
    </source>
</evidence>
<evidence type="ECO:0000259" key="3">
    <source>
        <dbReference type="Pfam" id="PF01494"/>
    </source>
</evidence>
<dbReference type="InterPro" id="IPR002938">
    <property type="entry name" value="FAD-bd"/>
</dbReference>
<dbReference type="PRINTS" id="PR00420">
    <property type="entry name" value="RNGMNOXGNASE"/>
</dbReference>
<dbReference type="Pfam" id="PF01494">
    <property type="entry name" value="FAD_binding_3"/>
    <property type="match status" value="1"/>
</dbReference>
<dbReference type="InterPro" id="IPR050493">
    <property type="entry name" value="FAD-dep_Monooxygenase_BioMet"/>
</dbReference>
<evidence type="ECO:0000256" key="1">
    <source>
        <dbReference type="ARBA" id="ARBA00023002"/>
    </source>
</evidence>
<organism evidence="4 5">
    <name type="scientific">Sphaerimonospora thailandensis</name>
    <dbReference type="NCBI Taxonomy" id="795644"/>
    <lineage>
        <taxon>Bacteria</taxon>
        <taxon>Bacillati</taxon>
        <taxon>Actinomycetota</taxon>
        <taxon>Actinomycetes</taxon>
        <taxon>Streptosporangiales</taxon>
        <taxon>Streptosporangiaceae</taxon>
        <taxon>Sphaerimonospora</taxon>
    </lineage>
</organism>
<comment type="caution">
    <text evidence="4">The sequence shown here is derived from an EMBL/GenBank/DDBJ whole genome shotgun (WGS) entry which is preliminary data.</text>
</comment>
<keyword evidence="1" id="KW-0560">Oxidoreductase</keyword>
<keyword evidence="5" id="KW-1185">Reference proteome</keyword>
<dbReference type="RefSeq" id="WP_204009717.1">
    <property type="nucleotide sequence ID" value="NZ_BOOG01000003.1"/>
</dbReference>
<dbReference type="Gene3D" id="3.50.50.60">
    <property type="entry name" value="FAD/NAD(P)-binding domain"/>
    <property type="match status" value="1"/>
</dbReference>
<feature type="domain" description="FAD-binding" evidence="3">
    <location>
        <begin position="3"/>
        <end position="340"/>
    </location>
</feature>
<dbReference type="AlphaFoldDB" id="A0A8J3VXH5"/>
<dbReference type="Proteomes" id="UP000610966">
    <property type="component" value="Unassembled WGS sequence"/>
</dbReference>
<dbReference type="EMBL" id="BOOG01000003">
    <property type="protein sequence ID" value="GIH67906.1"/>
    <property type="molecule type" value="Genomic_DNA"/>
</dbReference>
<reference evidence="4" key="1">
    <citation type="submission" date="2021-01" db="EMBL/GenBank/DDBJ databases">
        <title>Whole genome shotgun sequence of Sphaerimonospora thailandensis NBRC 107569.</title>
        <authorList>
            <person name="Komaki H."/>
            <person name="Tamura T."/>
        </authorList>
    </citation>
    <scope>NUCLEOTIDE SEQUENCE</scope>
    <source>
        <strain evidence="4">NBRC 107569</strain>
    </source>
</reference>
<sequence>MRIAVVGAGLGGVSAAVGLHRAGHEVTLYERGAELREAGTAIVIMPNGVRALDALGLGDQVRHLAMPAVTGGLRDWRGRPLLVTDVAQVQQVIGTAVAVSRAKLHQALRAPLPTELVRTATPIQRLEPGHDGVSVISEGQVVTGADAVIVADGIGSTLRSRLFPGHPGLRQVGRLDLRGMLPNPPGLDVTGLLASILIDRRSGSMFGLFPVGGNDLYWFTDSALYGRTPGADEARRHVLSLMADWHPAVPALIEATPPADIYVDPIARLAEPLPSFAIGRVALLGDAAHAMTPDLGQGASQAFEDAASVTRHLTDAGPADVAERLRRYDAERRPRTTRMMLASSRQSRMTSRTGGTAWLRDTLLRAIPRPLATRLLATIWHA</sequence>
<dbReference type="SUPFAM" id="SSF51905">
    <property type="entry name" value="FAD/NAD(P)-binding domain"/>
    <property type="match status" value="1"/>
</dbReference>
<accession>A0A8J3VXH5</accession>
<proteinExistence type="predicted"/>
<evidence type="ECO:0000313" key="4">
    <source>
        <dbReference type="EMBL" id="GIH67906.1"/>
    </source>
</evidence>
<name>A0A8J3VXH5_9ACTN</name>
<gene>
    <name evidence="4" type="ORF">Mth01_01590</name>
</gene>
<dbReference type="GO" id="GO:0004497">
    <property type="term" value="F:monooxygenase activity"/>
    <property type="evidence" value="ECO:0007669"/>
    <property type="project" value="UniProtKB-KW"/>
</dbReference>
<keyword evidence="2 4" id="KW-0503">Monooxygenase</keyword>
<dbReference type="PANTHER" id="PTHR13789">
    <property type="entry name" value="MONOOXYGENASE"/>
    <property type="match status" value="1"/>
</dbReference>
<evidence type="ECO:0000256" key="2">
    <source>
        <dbReference type="ARBA" id="ARBA00023033"/>
    </source>
</evidence>
<dbReference type="GO" id="GO:0071949">
    <property type="term" value="F:FAD binding"/>
    <property type="evidence" value="ECO:0007669"/>
    <property type="project" value="InterPro"/>
</dbReference>
<dbReference type="PANTHER" id="PTHR13789:SF309">
    <property type="entry name" value="PUTATIVE (AFU_ORTHOLOGUE AFUA_6G14510)-RELATED"/>
    <property type="match status" value="1"/>
</dbReference>